<dbReference type="Proteomes" id="UP000799118">
    <property type="component" value="Unassembled WGS sequence"/>
</dbReference>
<evidence type="ECO:0000313" key="2">
    <source>
        <dbReference type="EMBL" id="KAE9394293.1"/>
    </source>
</evidence>
<reference evidence="2" key="1">
    <citation type="journal article" date="2019" name="Environ. Microbiol.">
        <title>Fungal ecological strategies reflected in gene transcription - a case study of two litter decomposers.</title>
        <authorList>
            <person name="Barbi F."/>
            <person name="Kohler A."/>
            <person name="Barry K."/>
            <person name="Baskaran P."/>
            <person name="Daum C."/>
            <person name="Fauchery L."/>
            <person name="Ihrmark K."/>
            <person name="Kuo A."/>
            <person name="LaButti K."/>
            <person name="Lipzen A."/>
            <person name="Morin E."/>
            <person name="Grigoriev I.V."/>
            <person name="Henrissat B."/>
            <person name="Lindahl B."/>
            <person name="Martin F."/>
        </authorList>
    </citation>
    <scope>NUCLEOTIDE SEQUENCE</scope>
    <source>
        <strain evidence="2">JB14</strain>
    </source>
</reference>
<feature type="compositionally biased region" description="Basic and acidic residues" evidence="1">
    <location>
        <begin position="106"/>
        <end position="115"/>
    </location>
</feature>
<evidence type="ECO:0008006" key="4">
    <source>
        <dbReference type="Google" id="ProtNLM"/>
    </source>
</evidence>
<dbReference type="OrthoDB" id="2367685at2759"/>
<feature type="compositionally biased region" description="Polar residues" evidence="1">
    <location>
        <begin position="141"/>
        <end position="160"/>
    </location>
</feature>
<organism evidence="2 3">
    <name type="scientific">Gymnopus androsaceus JB14</name>
    <dbReference type="NCBI Taxonomy" id="1447944"/>
    <lineage>
        <taxon>Eukaryota</taxon>
        <taxon>Fungi</taxon>
        <taxon>Dikarya</taxon>
        <taxon>Basidiomycota</taxon>
        <taxon>Agaricomycotina</taxon>
        <taxon>Agaricomycetes</taxon>
        <taxon>Agaricomycetidae</taxon>
        <taxon>Agaricales</taxon>
        <taxon>Marasmiineae</taxon>
        <taxon>Omphalotaceae</taxon>
        <taxon>Gymnopus</taxon>
    </lineage>
</organism>
<feature type="compositionally biased region" description="Polar residues" evidence="1">
    <location>
        <begin position="194"/>
        <end position="211"/>
    </location>
</feature>
<proteinExistence type="predicted"/>
<accession>A0A6A4H996</accession>
<feature type="compositionally biased region" description="Low complexity" evidence="1">
    <location>
        <begin position="82"/>
        <end position="104"/>
    </location>
</feature>
<feature type="compositionally biased region" description="Low complexity" evidence="1">
    <location>
        <begin position="117"/>
        <end position="140"/>
    </location>
</feature>
<keyword evidence="3" id="KW-1185">Reference proteome</keyword>
<dbReference type="EMBL" id="ML769553">
    <property type="protein sequence ID" value="KAE9394293.1"/>
    <property type="molecule type" value="Genomic_DNA"/>
</dbReference>
<feature type="compositionally biased region" description="Basic and acidic residues" evidence="1">
    <location>
        <begin position="70"/>
        <end position="81"/>
    </location>
</feature>
<evidence type="ECO:0000256" key="1">
    <source>
        <dbReference type="SAM" id="MobiDB-lite"/>
    </source>
</evidence>
<sequence>MQSAPVNPDRRILPSGWTERYSSQKDTWYYVQTNVVPPLVSYYHPAAEHYADVNRMDGPGSSSNFQQEVFDSKKNNEHLKESSYGADSYASSSSQYYAGPSMSSFDSKKNGEYLKESSYGADAYSSSSSSQDPASPSMSSFPSTPAVNPSQSSNDASAPNTAGLASPPEYSISNEEPADPLGSDRPSGPGTRPTYASGSATISPPQYTNLPPSSPPEHVQEIRRHSNAQFPVDSPAAPQTPINRPPQANLLPSPAAGSQNLINQQSQVNLRPSPAPSPQNLDSPTITIQSISIFCNRIISFESCQCEYGRSALTDIR</sequence>
<dbReference type="AlphaFoldDB" id="A0A6A4H996"/>
<name>A0A6A4H996_9AGAR</name>
<evidence type="ECO:0000313" key="3">
    <source>
        <dbReference type="Proteomes" id="UP000799118"/>
    </source>
</evidence>
<gene>
    <name evidence="2" type="ORF">BT96DRAFT_196013</name>
</gene>
<feature type="region of interest" description="Disordered" evidence="1">
    <location>
        <begin position="52"/>
        <end position="257"/>
    </location>
</feature>
<feature type="compositionally biased region" description="Polar residues" evidence="1">
    <location>
        <begin position="60"/>
        <end position="69"/>
    </location>
</feature>
<protein>
    <recommendedName>
        <fullName evidence="4">WW domain-containing protein</fullName>
    </recommendedName>
</protein>